<dbReference type="Pfam" id="PF25209">
    <property type="entry name" value="Phage_capsid_4"/>
    <property type="match status" value="1"/>
</dbReference>
<evidence type="ECO:0008006" key="4">
    <source>
        <dbReference type="Google" id="ProtNLM"/>
    </source>
</evidence>
<evidence type="ECO:0000313" key="2">
    <source>
        <dbReference type="EMBL" id="MDT7040870.1"/>
    </source>
</evidence>
<feature type="region of interest" description="Disordered" evidence="1">
    <location>
        <begin position="315"/>
        <end position="348"/>
    </location>
</feature>
<accession>A0ABU3K397</accession>
<keyword evidence="3" id="KW-1185">Reference proteome</keyword>
<reference evidence="2 3" key="1">
    <citation type="journal article" date="2023" name="ISME J.">
        <title>Cultivation and genomic characterization of novel and ubiquitous marine nitrite-oxidizing bacteria from the Nitrospirales.</title>
        <authorList>
            <person name="Mueller A.J."/>
            <person name="Daebeler A."/>
            <person name="Herbold C.W."/>
            <person name="Kirkegaard R.H."/>
            <person name="Daims H."/>
        </authorList>
    </citation>
    <scope>NUCLEOTIDE SEQUENCE [LARGE SCALE GENOMIC DNA]</scope>
    <source>
        <strain evidence="2 3">EB</strain>
    </source>
</reference>
<dbReference type="RefSeq" id="WP_313831229.1">
    <property type="nucleotide sequence ID" value="NZ_JAQOUE010000001.1"/>
</dbReference>
<evidence type="ECO:0000313" key="3">
    <source>
        <dbReference type="Proteomes" id="UP001250932"/>
    </source>
</evidence>
<name>A0ABU3K397_9BACT</name>
<feature type="compositionally biased region" description="Low complexity" evidence="1">
    <location>
        <begin position="315"/>
        <end position="339"/>
    </location>
</feature>
<evidence type="ECO:0000256" key="1">
    <source>
        <dbReference type="SAM" id="MobiDB-lite"/>
    </source>
</evidence>
<dbReference type="Proteomes" id="UP001250932">
    <property type="component" value="Unassembled WGS sequence"/>
</dbReference>
<protein>
    <recommendedName>
        <fullName evidence="4">Bacteriophage Mu GpT domain-containing protein</fullName>
    </recommendedName>
</protein>
<dbReference type="EMBL" id="JAQOUE010000001">
    <property type="protein sequence ID" value="MDT7040870.1"/>
    <property type="molecule type" value="Genomic_DNA"/>
</dbReference>
<sequence length="825" mass="89967">MATRLKTKTQQAEIPDTLSLDRLRESLREAIKATLLVPDGEFPNFFIESIFANRVIIRDDNGQLWQYAYTVAADSAITLGDRTAVEVDFKPVQQAWTGQGDVRITQALNAEGTEWEVHVLRAGLGANRQFFPEATLRQCAGVFEGARVFCLDDGQHSKTGDKSAKQIVGWIHQSAFTEGVGITGRLQILQTADWLRQNLLDSHAKGKPDLYGLSVDAPGHATTRQIQQSGQPMAVQYFTKITAPATVDVVWNPGTPGGFQRALNAQGAQPEEELLMLDKLLKILQAKRPEVYATLDQNNITEDRVLQLIEHGMDPAQAQQATDAPAPTGPGHAPGKTAPESSASPLSDEDRALIRQATITGWNGQVREALAESKLPEVMQAQVRKRFMDHPGDLAQVQQAITEHKETLDALSPAGKVTGMGHVHQVTVESEIEQIQQAMDKMMGIRDVPGDVPAFRGLKHAYRVITGDQEMQGDRSAYDATKLSRMLQAATLYTREGVDQEKPGYVRAQQAQLASSWPLILGNTLYRRLIQEYAAVEYGENFLISNRRRATDFRTIEANNLGYFADLPTVDTEQADYTEAAELGEEGVGYTVGTRGVLVTVTRKTMLNDDLGAVTQIPTRLGRAARRTLARFLWNFWIANSTYDGDATAWFHANHSNLGSTALTANAAGVAAVVAALDRLAAQTEPGSAERLAGAWWLMQPVLVVPGALAGIAKQLNQSGGIPGAANNGDNSVAGLFGDAMKPERIFVNPLLTDATDWGLLRNPSEIGILEVAFLNGQEQPELFLADSPTVGQMFLADKLQYKIRHEYGAEIVDFRGADKSVVAG</sequence>
<organism evidence="2 3">
    <name type="scientific">Candidatus Nitronereus thalassa</name>
    <dbReference type="NCBI Taxonomy" id="3020898"/>
    <lineage>
        <taxon>Bacteria</taxon>
        <taxon>Pseudomonadati</taxon>
        <taxon>Nitrospirota</taxon>
        <taxon>Nitrospiria</taxon>
        <taxon>Nitrospirales</taxon>
        <taxon>Nitrospiraceae</taxon>
        <taxon>Candidatus Nitronereus</taxon>
    </lineage>
</organism>
<comment type="caution">
    <text evidence="2">The sequence shown here is derived from an EMBL/GenBank/DDBJ whole genome shotgun (WGS) entry which is preliminary data.</text>
</comment>
<proteinExistence type="predicted"/>
<gene>
    <name evidence="2" type="ORF">PPG34_00825</name>
</gene>